<evidence type="ECO:0000313" key="3">
    <source>
        <dbReference type="Proteomes" id="UP000182114"/>
    </source>
</evidence>
<sequence>MKNTIVILLLFIASTLQAQETYLMWNDVDTQRFGKETIFKTDNKPLEGAYKIAENSGAYTQATFKNGKMVGTKKDFDFTGKLEQEITFNENGQADGKSTSYYSNGKVYEDFMYKNGLKEGEWKTYTNKGVLQKIESYSSDLKNGKWVAHLKDAGTGTKLIETSYYKDNEATGKWNQKTEDGRLIWEKNYSDAKDYSKKEYFSNGKLKSEELYKDNKLDGICKYYSSAGIILSEKKYEASYLKNLVNFYANGTKKEVADSKDGHRNGPYQLYSEDGTLILEGQFTMGYKSGEWKSYTDDKMLKEMYTFEDSRKKGPAKTYNAAGKVESEGEYLNHVKTGLWKYYKLNGKVSKETEYKNGNIVSEKKYN</sequence>
<evidence type="ECO:0000313" key="2">
    <source>
        <dbReference type="EMBL" id="SDF08736.1"/>
    </source>
</evidence>
<feature type="chain" id="PRO_5010274175" evidence="1">
    <location>
        <begin position="19"/>
        <end position="367"/>
    </location>
</feature>
<dbReference type="EMBL" id="FNBD01000007">
    <property type="protein sequence ID" value="SDF08736.1"/>
    <property type="molecule type" value="Genomic_DNA"/>
</dbReference>
<feature type="signal peptide" evidence="1">
    <location>
        <begin position="1"/>
        <end position="18"/>
    </location>
</feature>
<dbReference type="SUPFAM" id="SSF82185">
    <property type="entry name" value="Histone H3 K4-specific methyltransferase SET7/9 N-terminal domain"/>
    <property type="match status" value="3"/>
</dbReference>
<name>A0A1G7I879_9FLAO</name>
<accession>A0A1G7I879</accession>
<dbReference type="Gene3D" id="3.90.930.1">
    <property type="match status" value="3"/>
</dbReference>
<reference evidence="3" key="1">
    <citation type="submission" date="2016-10" db="EMBL/GenBank/DDBJ databases">
        <authorList>
            <person name="Varghese N."/>
            <person name="Submissions S."/>
        </authorList>
    </citation>
    <scope>NUCLEOTIDE SEQUENCE [LARGE SCALE GENOMIC DNA]</scope>
    <source>
        <strain evidence="3">DSM 24729</strain>
    </source>
</reference>
<proteinExistence type="predicted"/>
<dbReference type="Pfam" id="PF07661">
    <property type="entry name" value="MORN_2"/>
    <property type="match status" value="6"/>
</dbReference>
<dbReference type="PANTHER" id="PTHR33706">
    <property type="entry name" value="MORN VARIANT REPEAT PROTEIN"/>
    <property type="match status" value="1"/>
</dbReference>
<evidence type="ECO:0000256" key="1">
    <source>
        <dbReference type="SAM" id="SignalP"/>
    </source>
</evidence>
<protein>
    <submittedName>
        <fullName evidence="2">Antitoxin component YwqK of the YwqJK toxin-antitoxin module</fullName>
    </submittedName>
</protein>
<gene>
    <name evidence="2" type="ORF">SAMN04487992_10794</name>
</gene>
<dbReference type="Proteomes" id="UP000182114">
    <property type="component" value="Unassembled WGS sequence"/>
</dbReference>
<dbReference type="InterPro" id="IPR011652">
    <property type="entry name" value="MORN_2"/>
</dbReference>
<organism evidence="2 3">
    <name type="scientific">Cellulophaga baltica</name>
    <dbReference type="NCBI Taxonomy" id="76594"/>
    <lineage>
        <taxon>Bacteria</taxon>
        <taxon>Pseudomonadati</taxon>
        <taxon>Bacteroidota</taxon>
        <taxon>Flavobacteriia</taxon>
        <taxon>Flavobacteriales</taxon>
        <taxon>Flavobacteriaceae</taxon>
        <taxon>Cellulophaga</taxon>
    </lineage>
</organism>
<dbReference type="eggNOG" id="COG2849">
    <property type="taxonomic scope" value="Bacteria"/>
</dbReference>
<dbReference type="PANTHER" id="PTHR33706:SF1">
    <property type="entry name" value="TPR REPEAT PROTEIN"/>
    <property type="match status" value="1"/>
</dbReference>
<dbReference type="AlphaFoldDB" id="A0A1G7I879"/>
<keyword evidence="1" id="KW-0732">Signal</keyword>
<keyword evidence="3" id="KW-1185">Reference proteome</keyword>
<dbReference type="RefSeq" id="WP_074538637.1">
    <property type="nucleotide sequence ID" value="NZ_FNBD01000007.1"/>
</dbReference>